<protein>
    <submittedName>
        <fullName evidence="2">Uncharacterized protein LOC113504233 isoform X1</fullName>
    </submittedName>
</protein>
<evidence type="ECO:0000313" key="1">
    <source>
        <dbReference type="Proteomes" id="UP000322000"/>
    </source>
</evidence>
<dbReference type="InParanoid" id="A0A7E5WN80"/>
<dbReference type="RefSeq" id="XP_026742210.1">
    <property type="nucleotide sequence ID" value="XM_026886409.1"/>
</dbReference>
<dbReference type="OrthoDB" id="7274846at2759"/>
<dbReference type="AlphaFoldDB" id="A0A7E5WN80"/>
<proteinExistence type="predicted"/>
<sequence length="145" mass="16664">MLGPENKFSPTDLLEYADMLLKAANLREAHIHQQAGSYSWLSSRHLQNEHMRSSRELETLRPTVQKMSPESCAKIAVKLDNLTDGEESTTAILDLLKNLIDEQHNIQMMDQNVKKGYRKNRVNKVHPELVPYGRQPTVSFILYSM</sequence>
<name>A0A7E5WN80_TRINI</name>
<organism evidence="1 2">
    <name type="scientific">Trichoplusia ni</name>
    <name type="common">Cabbage looper</name>
    <dbReference type="NCBI Taxonomy" id="7111"/>
    <lineage>
        <taxon>Eukaryota</taxon>
        <taxon>Metazoa</taxon>
        <taxon>Ecdysozoa</taxon>
        <taxon>Arthropoda</taxon>
        <taxon>Hexapoda</taxon>
        <taxon>Insecta</taxon>
        <taxon>Pterygota</taxon>
        <taxon>Neoptera</taxon>
        <taxon>Endopterygota</taxon>
        <taxon>Lepidoptera</taxon>
        <taxon>Glossata</taxon>
        <taxon>Ditrysia</taxon>
        <taxon>Noctuoidea</taxon>
        <taxon>Noctuidae</taxon>
        <taxon>Plusiinae</taxon>
        <taxon>Trichoplusia</taxon>
    </lineage>
</organism>
<dbReference type="KEGG" id="tnl:113504233"/>
<keyword evidence="1" id="KW-1185">Reference proteome</keyword>
<accession>A0A7E5WN80</accession>
<dbReference type="GeneID" id="113504233"/>
<reference evidence="2" key="1">
    <citation type="submission" date="2025-08" db="UniProtKB">
        <authorList>
            <consortium name="RefSeq"/>
        </authorList>
    </citation>
    <scope>IDENTIFICATION</scope>
</reference>
<dbReference type="Proteomes" id="UP000322000">
    <property type="component" value="Chromosome 21"/>
</dbReference>
<gene>
    <name evidence="2" type="primary">LOC113504233</name>
</gene>
<evidence type="ECO:0000313" key="2">
    <source>
        <dbReference type="RefSeq" id="XP_026742210.1"/>
    </source>
</evidence>